<dbReference type="AlphaFoldDB" id="A0A1B0BDN5"/>
<name>A0A1B0BDN5_9MUSC</name>
<dbReference type="VEuPathDB" id="VectorBase:GPPI026713"/>
<dbReference type="Proteomes" id="UP000092460">
    <property type="component" value="Unassembled WGS sequence"/>
</dbReference>
<dbReference type="EnsemblMetazoa" id="GPPI026713-RA">
    <property type="protein sequence ID" value="GPPI026713-PA"/>
    <property type="gene ID" value="GPPI026713"/>
</dbReference>
<evidence type="ECO:0000313" key="2">
    <source>
        <dbReference type="Proteomes" id="UP000092460"/>
    </source>
</evidence>
<proteinExistence type="predicted"/>
<protein>
    <submittedName>
        <fullName evidence="1">Uncharacterized protein</fullName>
    </submittedName>
</protein>
<accession>A0A1B0BDN5</accession>
<evidence type="ECO:0000313" key="1">
    <source>
        <dbReference type="EnsemblMetazoa" id="GPPI026713-PA"/>
    </source>
</evidence>
<reference evidence="2" key="1">
    <citation type="submission" date="2015-01" db="EMBL/GenBank/DDBJ databases">
        <authorList>
            <person name="Aksoy S."/>
            <person name="Warren W."/>
            <person name="Wilson R.K."/>
        </authorList>
    </citation>
    <scope>NUCLEOTIDE SEQUENCE [LARGE SCALE GENOMIC DNA]</scope>
    <source>
        <strain evidence="2">IAEA</strain>
    </source>
</reference>
<keyword evidence="2" id="KW-1185">Reference proteome</keyword>
<organism evidence="1 2">
    <name type="scientific">Glossina palpalis gambiensis</name>
    <dbReference type="NCBI Taxonomy" id="67801"/>
    <lineage>
        <taxon>Eukaryota</taxon>
        <taxon>Metazoa</taxon>
        <taxon>Ecdysozoa</taxon>
        <taxon>Arthropoda</taxon>
        <taxon>Hexapoda</taxon>
        <taxon>Insecta</taxon>
        <taxon>Pterygota</taxon>
        <taxon>Neoptera</taxon>
        <taxon>Endopterygota</taxon>
        <taxon>Diptera</taxon>
        <taxon>Brachycera</taxon>
        <taxon>Muscomorpha</taxon>
        <taxon>Hippoboscoidea</taxon>
        <taxon>Glossinidae</taxon>
        <taxon>Glossina</taxon>
    </lineage>
</organism>
<sequence length="159" mass="17320">MKRKGENQLNKLFSTNILHLTLTVIKDTFRADGDCKPRAVGFVDTNEVVADADVIVVAATAKGVLAVSNDNSLSLCNEALMRSGLRGGGSGGSEAAIVGPQSHKQELYSIESFHFVFLMFSTRSVMKRYTRKNKKNLFLNAFAIRSMMTLAPQTSKATS</sequence>
<reference evidence="1" key="2">
    <citation type="submission" date="2020-05" db="UniProtKB">
        <authorList>
            <consortium name="EnsemblMetazoa"/>
        </authorList>
    </citation>
    <scope>IDENTIFICATION</scope>
    <source>
        <strain evidence="1">IAEA</strain>
    </source>
</reference>
<dbReference type="EMBL" id="JXJN01012535">
    <property type="status" value="NOT_ANNOTATED_CDS"/>
    <property type="molecule type" value="Genomic_DNA"/>
</dbReference>